<dbReference type="OrthoDB" id="8392216at2"/>
<geneLocation type="plasmid" evidence="2">
    <name>unnamed3</name>
</geneLocation>
<evidence type="ECO:0000313" key="1">
    <source>
        <dbReference type="EMBL" id="ANP90532.1"/>
    </source>
</evidence>
<accession>A0A179C0S7</accession>
<dbReference type="EMBL" id="CP016289">
    <property type="protein sequence ID" value="ANP90532.1"/>
    <property type="molecule type" value="Genomic_DNA"/>
</dbReference>
<organism evidence="3">
    <name type="scientific">Rhizobium leguminosarum</name>
    <dbReference type="NCBI Taxonomy" id="384"/>
    <lineage>
        <taxon>Bacteria</taxon>
        <taxon>Pseudomonadati</taxon>
        <taxon>Pseudomonadota</taxon>
        <taxon>Alphaproteobacteria</taxon>
        <taxon>Hyphomicrobiales</taxon>
        <taxon>Rhizobiaceae</taxon>
        <taxon>Rhizobium/Agrobacterium group</taxon>
        <taxon>Rhizobium</taxon>
    </lineage>
</organism>
<geneLocation type="plasmid" evidence="5">
    <name>unnamed3 sequence</name>
</geneLocation>
<dbReference type="EMBL" id="CP018231">
    <property type="protein sequence ID" value="API56748.1"/>
    <property type="molecule type" value="Genomic_DNA"/>
</dbReference>
<dbReference type="AlphaFoldDB" id="A0A179C0S7"/>
<proteinExistence type="predicted"/>
<geneLocation type="plasmid" evidence="1 4">
    <name>unnamed2</name>
</geneLocation>
<reference evidence="2 5" key="3">
    <citation type="submission" date="2016-11" db="EMBL/GenBank/DDBJ databases">
        <title>Rhizobium leguminosarum bv. viciae strain Vaf12 isolated from Vavilovia formosa root nodules from Russia, Dagestan.</title>
        <authorList>
            <person name="Kimeklis A."/>
        </authorList>
    </citation>
    <scope>NUCLEOTIDE SEQUENCE [LARGE SCALE GENOMIC DNA]</scope>
    <source>
        <strain evidence="2 5">Vaf-108</strain>
        <plasmid evidence="5">Plasmid unnamed3 sequence</plasmid>
        <plasmid evidence="2">unnamed3</plasmid>
    </source>
</reference>
<dbReference type="RefSeq" id="WP_064245285.1">
    <property type="nucleotide sequence ID" value="NZ_CP016289.1"/>
</dbReference>
<name>A0A179C0S7_RHILE</name>
<gene>
    <name evidence="3" type="ORF">A4U53_37305</name>
    <name evidence="1" type="ORF">BA011_31875</name>
    <name evidence="2" type="ORF">BMW22_35495</name>
</gene>
<dbReference type="Proteomes" id="UP000092691">
    <property type="component" value="Plasmid unnamed2"/>
</dbReference>
<reference evidence="1 4" key="2">
    <citation type="submission" date="2016-06" db="EMBL/GenBank/DDBJ databases">
        <title>Microsymbionts genomes from the relict species Vavilovia formosa.</title>
        <authorList>
            <person name="Chirak E."/>
            <person name="Kimeklis A."/>
            <person name="Andronov E."/>
        </authorList>
    </citation>
    <scope>NUCLEOTIDE SEQUENCE [LARGE SCALE GENOMIC DNA]</scope>
    <source>
        <strain evidence="1 4">Vaf10</strain>
        <plasmid evidence="4">Plasmid unnamed2</plasmid>
        <plasmid evidence="1">unnamed2</plasmid>
    </source>
</reference>
<dbReference type="Proteomes" id="UP000183050">
    <property type="component" value="Plasmid unnamed3"/>
</dbReference>
<protein>
    <submittedName>
        <fullName evidence="3">Uncharacterized protein</fullName>
    </submittedName>
</protein>
<evidence type="ECO:0000313" key="4">
    <source>
        <dbReference type="Proteomes" id="UP000092691"/>
    </source>
</evidence>
<keyword evidence="1" id="KW-0614">Plasmid</keyword>
<evidence type="ECO:0000313" key="5">
    <source>
        <dbReference type="Proteomes" id="UP000183050"/>
    </source>
</evidence>
<sequence>MSGDALPRGAFVPPTDVVGSGAPLQTVETVSLRIGTDRESLQVEQPVSPGIQLRKIMPGSEAAPAFDPAPIETKTSSFLDRITSFIMPKGTAPETPLVRFVEKPGQTSDHPAKTEKLESAIDRLEKSQQFATGTTLISSLTQSVMSSSKRLTQGQ</sequence>
<reference evidence="3" key="1">
    <citation type="submission" date="2016-04" db="EMBL/GenBank/DDBJ databases">
        <title>Fast-growing isolate from the root nodules of Vavilovia formosa.</title>
        <authorList>
            <person name="Kimeklis A."/>
            <person name="Safronova V."/>
            <person name="Belimov A."/>
            <person name="Andronov E."/>
        </authorList>
    </citation>
    <scope>NUCLEOTIDE SEQUENCE [LARGE SCALE GENOMIC DNA]</scope>
    <source>
        <strain evidence="3">Vaf-46</strain>
    </source>
</reference>
<evidence type="ECO:0000313" key="3">
    <source>
        <dbReference type="EMBL" id="OAP97030.1"/>
    </source>
</evidence>
<dbReference type="EMBL" id="LWBS01000020">
    <property type="protein sequence ID" value="OAP97030.1"/>
    <property type="molecule type" value="Genomic_DNA"/>
</dbReference>
<evidence type="ECO:0000313" key="2">
    <source>
        <dbReference type="EMBL" id="API56748.1"/>
    </source>
</evidence>